<protein>
    <submittedName>
        <fullName evidence="2">DUF2177 family protein</fullName>
    </submittedName>
</protein>
<evidence type="ECO:0000313" key="3">
    <source>
        <dbReference type="Proteomes" id="UP000317496"/>
    </source>
</evidence>
<dbReference type="Pfam" id="PF09945">
    <property type="entry name" value="DUF2177"/>
    <property type="match status" value="1"/>
</dbReference>
<keyword evidence="1" id="KW-1133">Transmembrane helix</keyword>
<dbReference type="AlphaFoldDB" id="A0A516H7C9"/>
<accession>A0A516H7C9</accession>
<dbReference type="OrthoDB" id="166547at2"/>
<sequence length="124" mass="13643">MWAALAVLDFLWLSTMTKLFYRPRLGGLLGDQLVWPPALLFYFLYGVGLLAFVLRPALNDSSGLLAVFLWGAFFGLVAYGTYDLTNHATLRDWPLAVTLVDMAWGALISGAASVVGVWLARKFA</sequence>
<dbReference type="KEGG" id="fer:FNB15_07870"/>
<dbReference type="InterPro" id="IPR018687">
    <property type="entry name" value="DUF2177_membr"/>
</dbReference>
<organism evidence="2 3">
    <name type="scientific">Ferrovibrio terrae</name>
    <dbReference type="NCBI Taxonomy" id="2594003"/>
    <lineage>
        <taxon>Bacteria</taxon>
        <taxon>Pseudomonadati</taxon>
        <taxon>Pseudomonadota</taxon>
        <taxon>Alphaproteobacteria</taxon>
        <taxon>Rhodospirillales</taxon>
        <taxon>Rhodospirillaceae</taxon>
        <taxon>Ferrovibrio</taxon>
    </lineage>
</organism>
<keyword evidence="1" id="KW-0812">Transmembrane</keyword>
<feature type="transmembrane region" description="Helical" evidence="1">
    <location>
        <begin position="33"/>
        <end position="54"/>
    </location>
</feature>
<keyword evidence="1" id="KW-0472">Membrane</keyword>
<reference evidence="2 3" key="1">
    <citation type="submission" date="2019-07" db="EMBL/GenBank/DDBJ databases">
        <title>Genome sequencing for Ferrovibrio sp. K5.</title>
        <authorList>
            <person name="Park S.-J."/>
        </authorList>
    </citation>
    <scope>NUCLEOTIDE SEQUENCE [LARGE SCALE GENOMIC DNA]</scope>
    <source>
        <strain evidence="2 3">K5</strain>
    </source>
</reference>
<feature type="transmembrane region" description="Helical" evidence="1">
    <location>
        <begin position="63"/>
        <end position="82"/>
    </location>
</feature>
<evidence type="ECO:0000313" key="2">
    <source>
        <dbReference type="EMBL" id="QDO99684.1"/>
    </source>
</evidence>
<dbReference type="EMBL" id="CP041636">
    <property type="protein sequence ID" value="QDO99684.1"/>
    <property type="molecule type" value="Genomic_DNA"/>
</dbReference>
<keyword evidence="3" id="KW-1185">Reference proteome</keyword>
<proteinExistence type="predicted"/>
<evidence type="ECO:0000256" key="1">
    <source>
        <dbReference type="SAM" id="Phobius"/>
    </source>
</evidence>
<name>A0A516H7C9_9PROT</name>
<gene>
    <name evidence="2" type="ORF">FNB15_07870</name>
</gene>
<feature type="transmembrane region" description="Helical" evidence="1">
    <location>
        <begin position="102"/>
        <end position="120"/>
    </location>
</feature>
<dbReference type="Proteomes" id="UP000317496">
    <property type="component" value="Chromosome"/>
</dbReference>